<comment type="pathway">
    <text evidence="2 10">Carbohydrate degradation; glycolysis; pyruvate from D-glyceraldehyde 3-phosphate: step 2/5.</text>
</comment>
<name>A0ABV0JBM4_9CYAN</name>
<dbReference type="PROSITE" id="PS00111">
    <property type="entry name" value="PGLYCERATE_KINASE"/>
    <property type="match status" value="1"/>
</dbReference>
<dbReference type="RefSeq" id="WP_190432311.1">
    <property type="nucleotide sequence ID" value="NZ_JAMPKM010000012.1"/>
</dbReference>
<keyword evidence="9 10" id="KW-0324">Glycolysis</keyword>
<feature type="binding site" evidence="10">
    <location>
        <position position="40"/>
    </location>
    <ligand>
        <name>substrate</name>
    </ligand>
</feature>
<evidence type="ECO:0000313" key="13">
    <source>
        <dbReference type="Proteomes" id="UP001464891"/>
    </source>
</evidence>
<dbReference type="PRINTS" id="PR00477">
    <property type="entry name" value="PHGLYCKINASE"/>
</dbReference>
<keyword evidence="5 10" id="KW-0808">Transferase</keyword>
<dbReference type="Proteomes" id="UP001464891">
    <property type="component" value="Unassembled WGS sequence"/>
</dbReference>
<evidence type="ECO:0000256" key="9">
    <source>
        <dbReference type="ARBA" id="ARBA00023152"/>
    </source>
</evidence>
<accession>A0ABV0JBM4</accession>
<keyword evidence="7 10" id="KW-0418">Kinase</keyword>
<proteinExistence type="inferred from homology"/>
<reference evidence="12 13" key="1">
    <citation type="submission" date="2022-04" db="EMBL/GenBank/DDBJ databases">
        <title>Positive selection, recombination, and allopatry shape intraspecific diversity of widespread and dominant cyanobacteria.</title>
        <authorList>
            <person name="Wei J."/>
            <person name="Shu W."/>
            <person name="Hu C."/>
        </authorList>
    </citation>
    <scope>NUCLEOTIDE SEQUENCE [LARGE SCALE GENOMIC DNA]</scope>
    <source>
        <strain evidence="12 13">GB2-A4</strain>
    </source>
</reference>
<feature type="binding site" evidence="10">
    <location>
        <position position="327"/>
    </location>
    <ligand>
        <name>ATP</name>
        <dbReference type="ChEBI" id="CHEBI:30616"/>
    </ligand>
</feature>
<keyword evidence="10" id="KW-0963">Cytoplasm</keyword>
<organism evidence="12 13">
    <name type="scientific">Trichocoleus desertorum GB2-A4</name>
    <dbReference type="NCBI Taxonomy" id="2933944"/>
    <lineage>
        <taxon>Bacteria</taxon>
        <taxon>Bacillati</taxon>
        <taxon>Cyanobacteriota</taxon>
        <taxon>Cyanophyceae</taxon>
        <taxon>Leptolyngbyales</taxon>
        <taxon>Trichocoleusaceae</taxon>
        <taxon>Trichocoleus</taxon>
    </lineage>
</organism>
<dbReference type="SUPFAM" id="SSF53748">
    <property type="entry name" value="Phosphoglycerate kinase"/>
    <property type="match status" value="1"/>
</dbReference>
<feature type="binding site" evidence="10">
    <location>
        <position position="205"/>
    </location>
    <ligand>
        <name>ATP</name>
        <dbReference type="ChEBI" id="CHEBI:30616"/>
    </ligand>
</feature>
<feature type="binding site" evidence="10">
    <location>
        <position position="154"/>
    </location>
    <ligand>
        <name>substrate</name>
    </ligand>
</feature>
<comment type="subunit">
    <text evidence="10">Monomer.</text>
</comment>
<evidence type="ECO:0000256" key="2">
    <source>
        <dbReference type="ARBA" id="ARBA00004838"/>
    </source>
</evidence>
<dbReference type="InterPro" id="IPR036043">
    <property type="entry name" value="Phosphoglycerate_kinase_sf"/>
</dbReference>
<feature type="binding site" evidence="10">
    <location>
        <begin position="356"/>
        <end position="359"/>
    </location>
    <ligand>
        <name>ATP</name>
        <dbReference type="ChEBI" id="CHEBI:30616"/>
    </ligand>
</feature>
<protein>
    <recommendedName>
        <fullName evidence="4 10">Phosphoglycerate kinase</fullName>
        <ecNumber evidence="3 10">2.7.2.3</ecNumber>
    </recommendedName>
</protein>
<keyword evidence="8 10" id="KW-0067">ATP-binding</keyword>
<feature type="binding site" evidence="10">
    <location>
        <position position="121"/>
    </location>
    <ligand>
        <name>substrate</name>
    </ligand>
</feature>
<evidence type="ECO:0000256" key="6">
    <source>
        <dbReference type="ARBA" id="ARBA00022741"/>
    </source>
</evidence>
<dbReference type="Gene3D" id="3.40.50.1260">
    <property type="entry name" value="Phosphoglycerate kinase, N-terminal domain"/>
    <property type="match status" value="2"/>
</dbReference>
<evidence type="ECO:0000256" key="1">
    <source>
        <dbReference type="ARBA" id="ARBA00000642"/>
    </source>
</evidence>
<dbReference type="CDD" id="cd00318">
    <property type="entry name" value="Phosphoglycerate_kinase"/>
    <property type="match status" value="1"/>
</dbReference>
<evidence type="ECO:0000256" key="3">
    <source>
        <dbReference type="ARBA" id="ARBA00013061"/>
    </source>
</evidence>
<dbReference type="GO" id="GO:0016301">
    <property type="term" value="F:kinase activity"/>
    <property type="evidence" value="ECO:0007669"/>
    <property type="project" value="UniProtKB-KW"/>
</dbReference>
<dbReference type="EC" id="2.7.2.3" evidence="3 10"/>
<evidence type="ECO:0000256" key="4">
    <source>
        <dbReference type="ARBA" id="ARBA00016471"/>
    </source>
</evidence>
<keyword evidence="6 10" id="KW-0547">Nucleotide-binding</keyword>
<dbReference type="PANTHER" id="PTHR11406:SF23">
    <property type="entry name" value="PHOSPHOGLYCERATE KINASE 1, CHLOROPLASTIC-RELATED"/>
    <property type="match status" value="1"/>
</dbReference>
<feature type="binding site" evidence="10">
    <location>
        <position position="296"/>
    </location>
    <ligand>
        <name>ATP</name>
        <dbReference type="ChEBI" id="CHEBI:30616"/>
    </ligand>
</feature>
<evidence type="ECO:0000256" key="7">
    <source>
        <dbReference type="ARBA" id="ARBA00022777"/>
    </source>
</evidence>
<comment type="catalytic activity">
    <reaction evidence="1 10 11">
        <text>(2R)-3-phosphoglycerate + ATP = (2R)-3-phospho-glyceroyl phosphate + ADP</text>
        <dbReference type="Rhea" id="RHEA:14801"/>
        <dbReference type="ChEBI" id="CHEBI:30616"/>
        <dbReference type="ChEBI" id="CHEBI:57604"/>
        <dbReference type="ChEBI" id="CHEBI:58272"/>
        <dbReference type="ChEBI" id="CHEBI:456216"/>
        <dbReference type="EC" id="2.7.2.3"/>
    </reaction>
</comment>
<dbReference type="InterPro" id="IPR015911">
    <property type="entry name" value="Phosphoglycerate_kinase_CS"/>
</dbReference>
<dbReference type="InterPro" id="IPR001576">
    <property type="entry name" value="Phosphoglycerate_kinase"/>
</dbReference>
<evidence type="ECO:0000256" key="8">
    <source>
        <dbReference type="ARBA" id="ARBA00022840"/>
    </source>
</evidence>
<evidence type="ECO:0000256" key="10">
    <source>
        <dbReference type="HAMAP-Rule" id="MF_00145"/>
    </source>
</evidence>
<sequence>MSKKTVANLSSSDLAGKRVLVRADFNVPLDDQGNITDDTRIRAALPTIQELTSKGAKVILCSHFGRPKGVDDSLRLTPVAKRLSELLGKTVVKTDDCIGDEAAAKVGALQNGDVLLLENVRFYKEEEKNDPEFAKKLASLADLYVNDAFGTAHRAHASTEGVTHYLKPSVAGILIEKELKYLQNAIENPQRPLAAIVGGSKVSSKIGVIETLLDKVDKLFIGGGMIFTFYKARGLSVGKSLVEEDKLDLARALEAKAKEKGVELLLPTDVVVADNFAADANAQTVSIENIPDGWMGLDIGPDSIKVFQDALAQCKSVIWNGPMGVFEFDKFAQGTEAIAHTLAGLTKQGVTTIIGGGDSVAAVEKVGVADQMSHISTGGGASLELLEGKELPGIAALDEA</sequence>
<evidence type="ECO:0000256" key="5">
    <source>
        <dbReference type="ARBA" id="ARBA00022679"/>
    </source>
</evidence>
<keyword evidence="13" id="KW-1185">Reference proteome</keyword>
<dbReference type="InterPro" id="IPR015824">
    <property type="entry name" value="Phosphoglycerate_kinase_N"/>
</dbReference>
<comment type="similarity">
    <text evidence="10 11">Belongs to the phosphoglycerate kinase family.</text>
</comment>
<evidence type="ECO:0000313" key="12">
    <source>
        <dbReference type="EMBL" id="MEP0819181.1"/>
    </source>
</evidence>
<feature type="binding site" evidence="10">
    <location>
        <begin position="24"/>
        <end position="26"/>
    </location>
    <ligand>
        <name>substrate</name>
    </ligand>
</feature>
<comment type="caution">
    <text evidence="12">The sequence shown here is derived from an EMBL/GenBank/DDBJ whole genome shotgun (WGS) entry which is preliminary data.</text>
</comment>
<dbReference type="PIRSF" id="PIRSF000724">
    <property type="entry name" value="Pgk"/>
    <property type="match status" value="1"/>
</dbReference>
<gene>
    <name evidence="10" type="primary">pgk</name>
    <name evidence="12" type="ORF">NC998_18940</name>
</gene>
<dbReference type="Pfam" id="PF00162">
    <property type="entry name" value="PGK"/>
    <property type="match status" value="1"/>
</dbReference>
<dbReference type="PANTHER" id="PTHR11406">
    <property type="entry name" value="PHOSPHOGLYCERATE KINASE"/>
    <property type="match status" value="1"/>
</dbReference>
<dbReference type="EMBL" id="JAMPKM010000012">
    <property type="protein sequence ID" value="MEP0819181.1"/>
    <property type="molecule type" value="Genomic_DNA"/>
</dbReference>
<comment type="subcellular location">
    <subcellularLocation>
        <location evidence="10">Cytoplasm</location>
    </subcellularLocation>
</comment>
<feature type="binding site" evidence="10">
    <location>
        <begin position="63"/>
        <end position="66"/>
    </location>
    <ligand>
        <name>substrate</name>
    </ligand>
</feature>
<dbReference type="HAMAP" id="MF_00145">
    <property type="entry name" value="Phosphoglyc_kinase"/>
    <property type="match status" value="1"/>
</dbReference>
<evidence type="ECO:0000256" key="11">
    <source>
        <dbReference type="RuleBase" id="RU000532"/>
    </source>
</evidence>